<proteinExistence type="predicted"/>
<keyword evidence="2" id="KW-1185">Reference proteome</keyword>
<evidence type="ECO:0000313" key="2">
    <source>
        <dbReference type="Proteomes" id="UP000077266"/>
    </source>
</evidence>
<gene>
    <name evidence="1" type="ORF">EXIGLDRAFT_598259</name>
</gene>
<accession>A0A165J7W1</accession>
<reference evidence="1 2" key="1">
    <citation type="journal article" date="2016" name="Mol. Biol. Evol.">
        <title>Comparative Genomics of Early-Diverging Mushroom-Forming Fungi Provides Insights into the Origins of Lignocellulose Decay Capabilities.</title>
        <authorList>
            <person name="Nagy L.G."/>
            <person name="Riley R."/>
            <person name="Tritt A."/>
            <person name="Adam C."/>
            <person name="Daum C."/>
            <person name="Floudas D."/>
            <person name="Sun H."/>
            <person name="Yadav J.S."/>
            <person name="Pangilinan J."/>
            <person name="Larsson K.H."/>
            <person name="Matsuura K."/>
            <person name="Barry K."/>
            <person name="Labutti K."/>
            <person name="Kuo R."/>
            <person name="Ohm R.A."/>
            <person name="Bhattacharya S.S."/>
            <person name="Shirouzu T."/>
            <person name="Yoshinaga Y."/>
            <person name="Martin F.M."/>
            <person name="Grigoriev I.V."/>
            <person name="Hibbett D.S."/>
        </authorList>
    </citation>
    <scope>NUCLEOTIDE SEQUENCE [LARGE SCALE GENOMIC DNA]</scope>
    <source>
        <strain evidence="1 2">HHB12029</strain>
    </source>
</reference>
<dbReference type="InParanoid" id="A0A165J7W1"/>
<sequence length="129" mass="14545">WIKTVLLPYHARICQEHGFRAEEPMVLLLDVWRIHIAKKSDNDFLPWLKRTYPWILPHFIPGGCTGLFQPADVGLQRVVKHVFKTSATDWVVGTVTRQLAAGTDPVDVKIPTGLPVLRDACIGWAVDAH</sequence>
<dbReference type="AlphaFoldDB" id="A0A165J7W1"/>
<organism evidence="1 2">
    <name type="scientific">Exidia glandulosa HHB12029</name>
    <dbReference type="NCBI Taxonomy" id="1314781"/>
    <lineage>
        <taxon>Eukaryota</taxon>
        <taxon>Fungi</taxon>
        <taxon>Dikarya</taxon>
        <taxon>Basidiomycota</taxon>
        <taxon>Agaricomycotina</taxon>
        <taxon>Agaricomycetes</taxon>
        <taxon>Auriculariales</taxon>
        <taxon>Exidiaceae</taxon>
        <taxon>Exidia</taxon>
    </lineage>
</organism>
<protein>
    <recommendedName>
        <fullName evidence="3">DDE-1 domain-containing protein</fullName>
    </recommendedName>
</protein>
<feature type="non-terminal residue" evidence="1">
    <location>
        <position position="1"/>
    </location>
</feature>
<dbReference type="OrthoDB" id="3257623at2759"/>
<evidence type="ECO:0008006" key="3">
    <source>
        <dbReference type="Google" id="ProtNLM"/>
    </source>
</evidence>
<dbReference type="Proteomes" id="UP000077266">
    <property type="component" value="Unassembled WGS sequence"/>
</dbReference>
<dbReference type="EMBL" id="KV425972">
    <property type="protein sequence ID" value="KZV94453.1"/>
    <property type="molecule type" value="Genomic_DNA"/>
</dbReference>
<feature type="non-terminal residue" evidence="1">
    <location>
        <position position="129"/>
    </location>
</feature>
<evidence type="ECO:0000313" key="1">
    <source>
        <dbReference type="EMBL" id="KZV94453.1"/>
    </source>
</evidence>
<name>A0A165J7W1_EXIGL</name>